<dbReference type="PANTHER" id="PTHR20854:SF4">
    <property type="entry name" value="INOSITOL-1-MONOPHOSPHATASE-RELATED"/>
    <property type="match status" value="1"/>
</dbReference>
<evidence type="ECO:0000256" key="4">
    <source>
        <dbReference type="PIRSR" id="PIRSR600760-2"/>
    </source>
</evidence>
<evidence type="ECO:0000313" key="6">
    <source>
        <dbReference type="Proteomes" id="UP000183144"/>
    </source>
</evidence>
<dbReference type="STRING" id="1805034.AUJ59_00650"/>
<evidence type="ECO:0008006" key="7">
    <source>
        <dbReference type="Google" id="ProtNLM"/>
    </source>
</evidence>
<dbReference type="Proteomes" id="UP000183144">
    <property type="component" value="Unassembled WGS sequence"/>
</dbReference>
<evidence type="ECO:0000256" key="3">
    <source>
        <dbReference type="ARBA" id="ARBA00022842"/>
    </source>
</evidence>
<feature type="binding site" evidence="4">
    <location>
        <position position="89"/>
    </location>
    <ligand>
        <name>Mg(2+)</name>
        <dbReference type="ChEBI" id="CHEBI:18420"/>
        <label>1</label>
        <note>catalytic</note>
    </ligand>
</feature>
<keyword evidence="2" id="KW-0378">Hydrolase</keyword>
<feature type="binding site" evidence="4">
    <location>
        <position position="91"/>
    </location>
    <ligand>
        <name>Mg(2+)</name>
        <dbReference type="ChEBI" id="CHEBI:18420"/>
        <label>1</label>
        <note>catalytic</note>
    </ligand>
</feature>
<dbReference type="GO" id="GO:0046872">
    <property type="term" value="F:metal ion binding"/>
    <property type="evidence" value="ECO:0007669"/>
    <property type="project" value="UniProtKB-KW"/>
</dbReference>
<dbReference type="GO" id="GO:0008934">
    <property type="term" value="F:inositol monophosphate 1-phosphatase activity"/>
    <property type="evidence" value="ECO:0007669"/>
    <property type="project" value="TreeGrafter"/>
</dbReference>
<dbReference type="Pfam" id="PF00459">
    <property type="entry name" value="Inositol_P"/>
    <property type="match status" value="1"/>
</dbReference>
<feature type="binding site" evidence="4">
    <location>
        <position position="212"/>
    </location>
    <ligand>
        <name>Mg(2+)</name>
        <dbReference type="ChEBI" id="CHEBI:18420"/>
        <label>1</label>
        <note>catalytic</note>
    </ligand>
</feature>
<dbReference type="GO" id="GO:0007165">
    <property type="term" value="P:signal transduction"/>
    <property type="evidence" value="ECO:0007669"/>
    <property type="project" value="TreeGrafter"/>
</dbReference>
<dbReference type="Gene3D" id="3.30.540.10">
    <property type="entry name" value="Fructose-1,6-Bisphosphatase, subunit A, domain 1"/>
    <property type="match status" value="1"/>
</dbReference>
<evidence type="ECO:0000256" key="2">
    <source>
        <dbReference type="ARBA" id="ARBA00022801"/>
    </source>
</evidence>
<dbReference type="PRINTS" id="PR00377">
    <property type="entry name" value="IMPHPHTASES"/>
</dbReference>
<sequence length="263" mass="28832">MQPDLKSIHNQVSAVMPGVNRLLIKKFSLPKKVSYKAGGIDHLSTSVVTETDKEVEKILKTKLLKILPGSGFIGEETVPDAKEYNWIIDPIDGTLNFANQVPVFACSIGLWHKNQPVYAYVSLPMSGETIHAISGQGIWLNGRRVKLIRKPSQKLFITYSAVGDKKTVADTIIKVLEFSSGPRTYGSCVFHGAQIALGRIDAGVFINQALWDIAAIVLLAREAGLAVKYVSKQPNISQDDLKNYQYSLVIAPEKLADNLAAKL</sequence>
<accession>A0A1J4RV73</accession>
<evidence type="ECO:0000313" key="5">
    <source>
        <dbReference type="EMBL" id="OIN89822.1"/>
    </source>
</evidence>
<gene>
    <name evidence="5" type="ORF">AUJ59_00650</name>
</gene>
<dbReference type="EMBL" id="MNUI01000014">
    <property type="protein sequence ID" value="OIN89822.1"/>
    <property type="molecule type" value="Genomic_DNA"/>
</dbReference>
<dbReference type="AlphaFoldDB" id="A0A1J4RV73"/>
<protein>
    <recommendedName>
        <fullName evidence="7">Inositol monophosphatase</fullName>
    </recommendedName>
</protein>
<reference evidence="5 6" key="1">
    <citation type="journal article" date="2016" name="Environ. Microbiol.">
        <title>Genomic resolution of a cold subsurface aquifer community provides metabolic insights for novel microbes adapted to high CO concentrations.</title>
        <authorList>
            <person name="Probst A.J."/>
            <person name="Castelle C.J."/>
            <person name="Singh A."/>
            <person name="Brown C.T."/>
            <person name="Anantharaman K."/>
            <person name="Sharon I."/>
            <person name="Hug L.A."/>
            <person name="Burstein D."/>
            <person name="Emerson J.B."/>
            <person name="Thomas B.C."/>
            <person name="Banfield J.F."/>
        </authorList>
    </citation>
    <scope>NUCLEOTIDE SEQUENCE [LARGE SCALE GENOMIC DNA]</scope>
    <source>
        <strain evidence="5">CG1_02_47_37</strain>
    </source>
</reference>
<dbReference type="GO" id="GO:0006020">
    <property type="term" value="P:inositol metabolic process"/>
    <property type="evidence" value="ECO:0007669"/>
    <property type="project" value="TreeGrafter"/>
</dbReference>
<comment type="caution">
    <text evidence="5">The sequence shown here is derived from an EMBL/GenBank/DDBJ whole genome shotgun (WGS) entry which is preliminary data.</text>
</comment>
<proteinExistence type="predicted"/>
<organism evidence="5 6">
    <name type="scientific">Candidatus Beckwithbacteria bacterium CG1_02_47_37</name>
    <dbReference type="NCBI Taxonomy" id="1805034"/>
    <lineage>
        <taxon>Bacteria</taxon>
        <taxon>Candidatus Beckwithiibacteriota</taxon>
    </lineage>
</organism>
<dbReference type="PROSITE" id="PS00629">
    <property type="entry name" value="IMP_1"/>
    <property type="match status" value="1"/>
</dbReference>
<keyword evidence="3 4" id="KW-0460">Magnesium</keyword>
<dbReference type="Gene3D" id="3.40.190.80">
    <property type="match status" value="1"/>
</dbReference>
<dbReference type="SUPFAM" id="SSF56655">
    <property type="entry name" value="Carbohydrate phosphatase"/>
    <property type="match status" value="1"/>
</dbReference>
<evidence type="ECO:0000256" key="1">
    <source>
        <dbReference type="ARBA" id="ARBA00022723"/>
    </source>
</evidence>
<name>A0A1J4RV73_9BACT</name>
<dbReference type="InterPro" id="IPR020583">
    <property type="entry name" value="Inositol_monoP_metal-BS"/>
</dbReference>
<dbReference type="PANTHER" id="PTHR20854">
    <property type="entry name" value="INOSITOL MONOPHOSPHATASE"/>
    <property type="match status" value="1"/>
</dbReference>
<feature type="binding site" evidence="4">
    <location>
        <position position="92"/>
    </location>
    <ligand>
        <name>Mg(2+)</name>
        <dbReference type="ChEBI" id="CHEBI:18420"/>
        <label>1</label>
        <note>catalytic</note>
    </ligand>
</feature>
<keyword evidence="1 4" id="KW-0479">Metal-binding</keyword>
<feature type="binding site" evidence="4">
    <location>
        <position position="75"/>
    </location>
    <ligand>
        <name>Mg(2+)</name>
        <dbReference type="ChEBI" id="CHEBI:18420"/>
        <label>1</label>
        <note>catalytic</note>
    </ligand>
</feature>
<dbReference type="InterPro" id="IPR000760">
    <property type="entry name" value="Inositol_monophosphatase-like"/>
</dbReference>
<comment type="cofactor">
    <cofactor evidence="4">
        <name>Mg(2+)</name>
        <dbReference type="ChEBI" id="CHEBI:18420"/>
    </cofactor>
</comment>